<accession>A0A1G6SC20</accession>
<evidence type="ECO:0000256" key="1">
    <source>
        <dbReference type="SAM" id="MobiDB-lite"/>
    </source>
</evidence>
<reference evidence="2 3" key="1">
    <citation type="submission" date="2016-10" db="EMBL/GenBank/DDBJ databases">
        <authorList>
            <person name="de Groot N.N."/>
        </authorList>
    </citation>
    <scope>NUCLEOTIDE SEQUENCE [LARGE SCALE GENOMIC DNA]</scope>
    <source>
        <strain evidence="2 3">CGMCC 4.5506</strain>
    </source>
</reference>
<sequence length="82" mass="8484">MARPGPPADRSVRCFPAIPETCPSGEDMFFFLFSALLLSSACLGSGRCAGTGVSRTPRAGSAGAREAEAERAPEAPALTKRV</sequence>
<keyword evidence="3" id="KW-1185">Reference proteome</keyword>
<proteinExistence type="predicted"/>
<feature type="region of interest" description="Disordered" evidence="1">
    <location>
        <begin position="51"/>
        <end position="82"/>
    </location>
</feature>
<organism evidence="2 3">
    <name type="scientific">Prauserella marina</name>
    <dbReference type="NCBI Taxonomy" id="530584"/>
    <lineage>
        <taxon>Bacteria</taxon>
        <taxon>Bacillati</taxon>
        <taxon>Actinomycetota</taxon>
        <taxon>Actinomycetes</taxon>
        <taxon>Pseudonocardiales</taxon>
        <taxon>Pseudonocardiaceae</taxon>
        <taxon>Prauserella</taxon>
    </lineage>
</organism>
<dbReference type="EMBL" id="FMZE01000006">
    <property type="protein sequence ID" value="SDD14450.1"/>
    <property type="molecule type" value="Genomic_DNA"/>
</dbReference>
<protein>
    <submittedName>
        <fullName evidence="2">Uncharacterized protein</fullName>
    </submittedName>
</protein>
<dbReference type="AlphaFoldDB" id="A0A1G6SC20"/>
<evidence type="ECO:0000313" key="3">
    <source>
        <dbReference type="Proteomes" id="UP000199494"/>
    </source>
</evidence>
<dbReference type="Proteomes" id="UP000199494">
    <property type="component" value="Unassembled WGS sequence"/>
</dbReference>
<evidence type="ECO:0000313" key="2">
    <source>
        <dbReference type="EMBL" id="SDD14450.1"/>
    </source>
</evidence>
<gene>
    <name evidence="2" type="ORF">SAMN05421630_106112</name>
</gene>
<name>A0A1G6SC20_9PSEU</name>